<dbReference type="Proteomes" id="UP000252519">
    <property type="component" value="Unassembled WGS sequence"/>
</dbReference>
<organism evidence="2 3">
    <name type="scientific">Ancylostoma caninum</name>
    <name type="common">Dog hookworm</name>
    <dbReference type="NCBI Taxonomy" id="29170"/>
    <lineage>
        <taxon>Eukaryota</taxon>
        <taxon>Metazoa</taxon>
        <taxon>Ecdysozoa</taxon>
        <taxon>Nematoda</taxon>
        <taxon>Chromadorea</taxon>
        <taxon>Rhabditida</taxon>
        <taxon>Rhabditina</taxon>
        <taxon>Rhabditomorpha</taxon>
        <taxon>Strongyloidea</taxon>
        <taxon>Ancylostomatidae</taxon>
        <taxon>Ancylostomatinae</taxon>
        <taxon>Ancylostoma</taxon>
    </lineage>
</organism>
<gene>
    <name evidence="2" type="ORF">ANCCAN_00624</name>
</gene>
<proteinExistence type="predicted"/>
<dbReference type="AlphaFoldDB" id="A0A368HCX1"/>
<keyword evidence="3" id="KW-1185">Reference proteome</keyword>
<dbReference type="EMBL" id="JOJR01000003">
    <property type="protein sequence ID" value="RCN53075.1"/>
    <property type="molecule type" value="Genomic_DNA"/>
</dbReference>
<dbReference type="OrthoDB" id="10564590at2759"/>
<evidence type="ECO:0000313" key="3">
    <source>
        <dbReference type="Proteomes" id="UP000252519"/>
    </source>
</evidence>
<accession>A0A368HCX1</accession>
<feature type="region of interest" description="Disordered" evidence="1">
    <location>
        <begin position="1"/>
        <end position="57"/>
    </location>
</feature>
<evidence type="ECO:0000313" key="2">
    <source>
        <dbReference type="EMBL" id="RCN53075.1"/>
    </source>
</evidence>
<protein>
    <submittedName>
        <fullName evidence="2">Uncharacterized protein</fullName>
    </submittedName>
</protein>
<feature type="region of interest" description="Disordered" evidence="1">
    <location>
        <begin position="70"/>
        <end position="104"/>
    </location>
</feature>
<feature type="compositionally biased region" description="Basic and acidic residues" evidence="1">
    <location>
        <begin position="18"/>
        <end position="31"/>
    </location>
</feature>
<reference evidence="2 3" key="1">
    <citation type="submission" date="2014-10" db="EMBL/GenBank/DDBJ databases">
        <title>Draft genome of the hookworm Ancylostoma caninum.</title>
        <authorList>
            <person name="Mitreva M."/>
        </authorList>
    </citation>
    <scope>NUCLEOTIDE SEQUENCE [LARGE SCALE GENOMIC DNA]</scope>
    <source>
        <strain evidence="2 3">Baltimore</strain>
    </source>
</reference>
<comment type="caution">
    <text evidence="2">The sequence shown here is derived from an EMBL/GenBank/DDBJ whole genome shotgun (WGS) entry which is preliminary data.</text>
</comment>
<sequence>MHDTSAVLKVDGVQEQSGGKEEEGITKKKEESDEMPGSDAVQKNSELQEETARKEGLSTISFRRAIALAGRHREAKWKKKAERERQRKHAGSSALEETSEVKKT</sequence>
<name>A0A368HCX1_ANCCA</name>
<evidence type="ECO:0000256" key="1">
    <source>
        <dbReference type="SAM" id="MobiDB-lite"/>
    </source>
</evidence>
<feature type="compositionally biased region" description="Basic residues" evidence="1">
    <location>
        <begin position="73"/>
        <end position="90"/>
    </location>
</feature>